<dbReference type="InParanoid" id="A0A168Q501"/>
<organism evidence="2">
    <name type="scientific">Absidia glauca</name>
    <name type="common">Pin mould</name>
    <dbReference type="NCBI Taxonomy" id="4829"/>
    <lineage>
        <taxon>Eukaryota</taxon>
        <taxon>Fungi</taxon>
        <taxon>Fungi incertae sedis</taxon>
        <taxon>Mucoromycota</taxon>
        <taxon>Mucoromycotina</taxon>
        <taxon>Mucoromycetes</taxon>
        <taxon>Mucorales</taxon>
        <taxon>Cunninghamellaceae</taxon>
        <taxon>Absidia</taxon>
    </lineage>
</organism>
<dbReference type="Proteomes" id="UP000078561">
    <property type="component" value="Unassembled WGS sequence"/>
</dbReference>
<accession>A0A168Q501</accession>
<dbReference type="PANTHER" id="PTHR37988">
    <property type="entry name" value="UPF0592 MEMBRANE PROTEIN C7D4.03C"/>
    <property type="match status" value="1"/>
</dbReference>
<evidence type="ECO:0000313" key="2">
    <source>
        <dbReference type="EMBL" id="SAM03530.1"/>
    </source>
</evidence>
<dbReference type="Pfam" id="PF08578">
    <property type="entry name" value="DUF1765"/>
    <property type="match status" value="1"/>
</dbReference>
<evidence type="ECO:0000256" key="1">
    <source>
        <dbReference type="SAM" id="MobiDB-lite"/>
    </source>
</evidence>
<dbReference type="InterPro" id="IPR013887">
    <property type="entry name" value="UPF0592"/>
</dbReference>
<reference evidence="2" key="1">
    <citation type="submission" date="2016-04" db="EMBL/GenBank/DDBJ databases">
        <authorList>
            <person name="Evans L.H."/>
            <person name="Alamgir A."/>
            <person name="Owens N."/>
            <person name="Weber N.D."/>
            <person name="Virtaneva K."/>
            <person name="Barbian K."/>
            <person name="Babar A."/>
            <person name="Rosenke K."/>
        </authorList>
    </citation>
    <scope>NUCLEOTIDE SEQUENCE [LARGE SCALE GENOMIC DNA]</scope>
    <source>
        <strain evidence="2">CBS 101.48</strain>
    </source>
</reference>
<dbReference type="STRING" id="4829.A0A168Q501"/>
<feature type="compositionally biased region" description="Polar residues" evidence="1">
    <location>
        <begin position="691"/>
        <end position="702"/>
    </location>
</feature>
<dbReference type="OMA" id="WIRCIAR"/>
<feature type="compositionally biased region" description="Polar residues" evidence="1">
    <location>
        <begin position="341"/>
        <end position="351"/>
    </location>
</feature>
<dbReference type="PANTHER" id="PTHR37988:SF1">
    <property type="entry name" value="UPF0592 MEMBRANE PROTEIN C7D4.03C"/>
    <property type="match status" value="1"/>
</dbReference>
<keyword evidence="3" id="KW-1185">Reference proteome</keyword>
<evidence type="ECO:0000313" key="3">
    <source>
        <dbReference type="Proteomes" id="UP000078561"/>
    </source>
</evidence>
<dbReference type="OrthoDB" id="2277930at2759"/>
<feature type="region of interest" description="Disordered" evidence="1">
    <location>
        <begin position="322"/>
        <end position="351"/>
    </location>
</feature>
<protein>
    <submittedName>
        <fullName evidence="2">Uncharacterized protein</fullName>
    </submittedName>
</protein>
<feature type="compositionally biased region" description="Low complexity" evidence="1">
    <location>
        <begin position="729"/>
        <end position="744"/>
    </location>
</feature>
<feature type="region of interest" description="Disordered" evidence="1">
    <location>
        <begin position="729"/>
        <end position="766"/>
    </location>
</feature>
<dbReference type="EMBL" id="LT554202">
    <property type="protein sequence ID" value="SAM03530.1"/>
    <property type="molecule type" value="Genomic_DNA"/>
</dbReference>
<sequence length="929" mass="106605">MPLSDQNDLLFLYRNYKNVVLPWLELNNPAESLKGITHPQPDQPPVSFWEQLKGYHSPKNDEERRGMVQELLLKWWQALLDNVFKVGYDERAVYFDCVCEIIMRDKAIPLRPHSNQETYENLLSVTLELVKKKLDHTAVFADMMKYSAKILAICFFKVPDLATTILCGLDVRPVWIHRLQQEMGPLQRLGEAKKNMKAIFPPFFHPLIGASGWKYQQFIHRLKPNAKDLSSVWMERLKRTSGEIYTLFFKQLHTVMATYLVLICPEAQKERLQYRNAMLMAAPCYLYFSGYFLHCIETFISHMAHSLTLDTANDSSDNLASLMSTKPHYDSNDKMKKAQGGESNPATNNNAVKKKPIQMKSLCDYQSGPHGYHRKRRKDGAVSGRQHHGKPQVLEDLTWVYSECLAWCVMMAEPCGRYHDLINVILRALVLATEVGNAIAVFGIFDFMEATMLQLQHYRLQIHYHPPLDLPFLLHTIHVVLAYSDHSTSLLRVLSFVYAQFKILAYRAGLLDYLCNRILLDPVVFERLFLHWGANVRNFYWRCLIWRVGCVWKPQVVCWSSDIIPIAKQHGISVCDGVDCKKGGFMEYWDDYGLTGFEKTSTSYIKVETMLRRHSTRLTHVILETLFESFHLQYRQYQHDQQLNQMQLGGWEAPMAVVPYSLMQSVLTDSPTSLILELTSNKKMNTQCLVRSNTRQKGTNTVPSPPPSLQSTDSSFIDAINNVRRRSIASITSSTSRQSAATTTYEHDGEGTSNISGGNDSDDDSIVEDGQMAISEPPTTANAPYRDIWYQYYAVPLPLVDPIIATAPTRQHLLRAVASEEVLTIREPKKHQLSLDTATLPSGPDRLFLLRDDESKYLGKVITNTPNKDYVAANTISRAKQWRYKSCHHSYARQQMDVSGGLYQEYIQNRKRGIPKLLLDWPLHWVVDE</sequence>
<feature type="region of interest" description="Disordered" evidence="1">
    <location>
        <begin position="691"/>
        <end position="713"/>
    </location>
</feature>
<feature type="compositionally biased region" description="Basic and acidic residues" evidence="1">
    <location>
        <begin position="327"/>
        <end position="336"/>
    </location>
</feature>
<proteinExistence type="predicted"/>
<name>A0A168Q501_ABSGL</name>
<feature type="region of interest" description="Disordered" evidence="1">
    <location>
        <begin position="368"/>
        <end position="387"/>
    </location>
</feature>
<dbReference type="AlphaFoldDB" id="A0A168Q501"/>
<gene>
    <name evidence="2" type="primary">ABSGL_09371.1 scaffold 11175</name>
</gene>